<dbReference type="EMBL" id="BQKE01000001">
    <property type="protein sequence ID" value="GJM60716.1"/>
    <property type="molecule type" value="Genomic_DNA"/>
</dbReference>
<comment type="caution">
    <text evidence="7">The sequence shown here is derived from an EMBL/GenBank/DDBJ whole genome shotgun (WGS) entry which is preliminary data.</text>
</comment>
<dbReference type="Gene3D" id="3.40.190.10">
    <property type="entry name" value="Periplasmic binding protein-like II"/>
    <property type="match status" value="1"/>
</dbReference>
<evidence type="ECO:0000256" key="2">
    <source>
        <dbReference type="ARBA" id="ARBA00022448"/>
    </source>
</evidence>
<dbReference type="GO" id="GO:0015226">
    <property type="term" value="F:carnitine transmembrane transporter activity"/>
    <property type="evidence" value="ECO:0007669"/>
    <property type="project" value="TreeGrafter"/>
</dbReference>
<evidence type="ECO:0000256" key="5">
    <source>
        <dbReference type="SAM" id="SignalP"/>
    </source>
</evidence>
<evidence type="ECO:0000256" key="3">
    <source>
        <dbReference type="ARBA" id="ARBA00022475"/>
    </source>
</evidence>
<protein>
    <submittedName>
        <fullName evidence="7">Glycine/betaine ABC transporter</fullName>
    </submittedName>
</protein>
<dbReference type="InterPro" id="IPR007210">
    <property type="entry name" value="ABC_Gly_betaine_transp_sub-bd"/>
</dbReference>
<dbReference type="PANTHER" id="PTHR47737">
    <property type="entry name" value="GLYCINE BETAINE/PROLINE BETAINE TRANSPORT SYSTEM PERMEASE PROTEIN PROW"/>
    <property type="match status" value="1"/>
</dbReference>
<keyword evidence="2" id="KW-0813">Transport</keyword>
<accession>A0AAN5AKS0</accession>
<dbReference type="RefSeq" id="WP_338236415.1">
    <property type="nucleotide sequence ID" value="NZ_BQKE01000001.1"/>
</dbReference>
<organism evidence="7 8">
    <name type="scientific">Persicobacter diffluens</name>
    <dbReference type="NCBI Taxonomy" id="981"/>
    <lineage>
        <taxon>Bacteria</taxon>
        <taxon>Pseudomonadati</taxon>
        <taxon>Bacteroidota</taxon>
        <taxon>Cytophagia</taxon>
        <taxon>Cytophagales</taxon>
        <taxon>Persicobacteraceae</taxon>
        <taxon>Persicobacter</taxon>
    </lineage>
</organism>
<dbReference type="Gene3D" id="3.40.190.100">
    <property type="entry name" value="Glycine betaine-binding periplasmic protein, domain 2"/>
    <property type="match status" value="1"/>
</dbReference>
<feature type="chain" id="PRO_5043041640" evidence="5">
    <location>
        <begin position="21"/>
        <end position="290"/>
    </location>
</feature>
<evidence type="ECO:0000259" key="6">
    <source>
        <dbReference type="Pfam" id="PF04069"/>
    </source>
</evidence>
<proteinExistence type="predicted"/>
<dbReference type="GO" id="GO:0043190">
    <property type="term" value="C:ATP-binding cassette (ABC) transporter complex"/>
    <property type="evidence" value="ECO:0007669"/>
    <property type="project" value="InterPro"/>
</dbReference>
<evidence type="ECO:0000256" key="4">
    <source>
        <dbReference type="ARBA" id="ARBA00023136"/>
    </source>
</evidence>
<keyword evidence="4" id="KW-0472">Membrane</keyword>
<comment type="subcellular location">
    <subcellularLocation>
        <location evidence="1">Cell membrane</location>
    </subcellularLocation>
</comment>
<dbReference type="PANTHER" id="PTHR47737:SF1">
    <property type="entry name" value="GLYCINE BETAINE_PROLINE BETAINE TRANSPORT SYSTEM PERMEASE PROTEIN PROW"/>
    <property type="match status" value="1"/>
</dbReference>
<sequence>MRLCLLSFLFLILSFFNVSCGSQEQKQQVDQPQFTIAYANWAESVAMTYLVKHLFEEKGYEVRLVNASIDTAFALLADGSADLFLDAWLPNTHASFVEQYQDQLEDLGVTVAQTKLGLMVPEYMANLDDIAQLNDYKKELGGRIVGIDPKSGLHILTQKAMEVYQLDYELQATTGPQLVDSLRKAMEEKMPILVTGWFPHYMITEMGMKFLDDPLLVYGSEEKIHALSRTGFAAEDPKIKNFFQNFKLTNYEIASLMQAFENKAADPEEVAQAWVEENRGLVNSWFNRAH</sequence>
<gene>
    <name evidence="7" type="ORF">PEDI_12680</name>
</gene>
<dbReference type="GO" id="GO:0031460">
    <property type="term" value="P:glycine betaine transport"/>
    <property type="evidence" value="ECO:0007669"/>
    <property type="project" value="TreeGrafter"/>
</dbReference>
<dbReference type="CDD" id="cd13639">
    <property type="entry name" value="PBP2_OpuAC_like"/>
    <property type="match status" value="1"/>
</dbReference>
<evidence type="ECO:0000313" key="7">
    <source>
        <dbReference type="EMBL" id="GJM60716.1"/>
    </source>
</evidence>
<keyword evidence="8" id="KW-1185">Reference proteome</keyword>
<dbReference type="GO" id="GO:0005275">
    <property type="term" value="F:amine transmembrane transporter activity"/>
    <property type="evidence" value="ECO:0007669"/>
    <property type="project" value="TreeGrafter"/>
</dbReference>
<dbReference type="Pfam" id="PF04069">
    <property type="entry name" value="OpuAC"/>
    <property type="match status" value="1"/>
</dbReference>
<dbReference type="Proteomes" id="UP001310022">
    <property type="component" value="Unassembled WGS sequence"/>
</dbReference>
<dbReference type="AlphaFoldDB" id="A0AAN5AKS0"/>
<evidence type="ECO:0000313" key="8">
    <source>
        <dbReference type="Proteomes" id="UP001310022"/>
    </source>
</evidence>
<feature type="signal peptide" evidence="5">
    <location>
        <begin position="1"/>
        <end position="20"/>
    </location>
</feature>
<keyword evidence="3" id="KW-1003">Cell membrane</keyword>
<dbReference type="GO" id="GO:0015871">
    <property type="term" value="P:choline transport"/>
    <property type="evidence" value="ECO:0007669"/>
    <property type="project" value="TreeGrafter"/>
</dbReference>
<reference evidence="7 8" key="1">
    <citation type="submission" date="2021-12" db="EMBL/GenBank/DDBJ databases">
        <title>Genome sequencing of bacteria with rrn-lacking chromosome and rrn-plasmid.</title>
        <authorList>
            <person name="Anda M."/>
            <person name="Iwasaki W."/>
        </authorList>
    </citation>
    <scope>NUCLEOTIDE SEQUENCE [LARGE SCALE GENOMIC DNA]</scope>
    <source>
        <strain evidence="7 8">NBRC 15940</strain>
    </source>
</reference>
<dbReference type="SUPFAM" id="SSF53850">
    <property type="entry name" value="Periplasmic binding protein-like II"/>
    <property type="match status" value="1"/>
</dbReference>
<evidence type="ECO:0000256" key="1">
    <source>
        <dbReference type="ARBA" id="ARBA00004236"/>
    </source>
</evidence>
<keyword evidence="5" id="KW-0732">Signal</keyword>
<feature type="domain" description="ABC-type glycine betaine transport system substrate-binding" evidence="6">
    <location>
        <begin position="35"/>
        <end position="277"/>
    </location>
</feature>
<name>A0AAN5AKS0_9BACT</name>